<dbReference type="Proteomes" id="UP000016933">
    <property type="component" value="Unassembled WGS sequence"/>
</dbReference>
<keyword evidence="2" id="KW-1185">Reference proteome</keyword>
<dbReference type="EMBL" id="KB446544">
    <property type="protein sequence ID" value="EME40169.1"/>
    <property type="molecule type" value="Genomic_DNA"/>
</dbReference>
<accession>N1PDJ3</accession>
<evidence type="ECO:0000313" key="2">
    <source>
        <dbReference type="Proteomes" id="UP000016933"/>
    </source>
</evidence>
<reference evidence="1 2" key="2">
    <citation type="journal article" date="2012" name="PLoS Pathog.">
        <title>Diverse lifestyles and strategies of plant pathogenesis encoded in the genomes of eighteen Dothideomycetes fungi.</title>
        <authorList>
            <person name="Ohm R.A."/>
            <person name="Feau N."/>
            <person name="Henrissat B."/>
            <person name="Schoch C.L."/>
            <person name="Horwitz B.A."/>
            <person name="Barry K.W."/>
            <person name="Condon B.J."/>
            <person name="Copeland A.C."/>
            <person name="Dhillon B."/>
            <person name="Glaser F."/>
            <person name="Hesse C.N."/>
            <person name="Kosti I."/>
            <person name="LaButti K."/>
            <person name="Lindquist E.A."/>
            <person name="Lucas S."/>
            <person name="Salamov A.A."/>
            <person name="Bradshaw R.E."/>
            <person name="Ciuffetti L."/>
            <person name="Hamelin R.C."/>
            <person name="Kema G.H.J."/>
            <person name="Lawrence C."/>
            <person name="Scott J.A."/>
            <person name="Spatafora J.W."/>
            <person name="Turgeon B.G."/>
            <person name="de Wit P.J.G.M."/>
            <person name="Zhong S."/>
            <person name="Goodwin S.B."/>
            <person name="Grigoriev I.V."/>
        </authorList>
    </citation>
    <scope>NUCLEOTIDE SEQUENCE [LARGE SCALE GENOMIC DNA]</scope>
    <source>
        <strain evidence="2">NZE10 / CBS 128990</strain>
    </source>
</reference>
<name>N1PDJ3_DOTSN</name>
<organism evidence="1 2">
    <name type="scientific">Dothistroma septosporum (strain NZE10 / CBS 128990)</name>
    <name type="common">Red band needle blight fungus</name>
    <name type="synonym">Mycosphaerella pini</name>
    <dbReference type="NCBI Taxonomy" id="675120"/>
    <lineage>
        <taxon>Eukaryota</taxon>
        <taxon>Fungi</taxon>
        <taxon>Dikarya</taxon>
        <taxon>Ascomycota</taxon>
        <taxon>Pezizomycotina</taxon>
        <taxon>Dothideomycetes</taxon>
        <taxon>Dothideomycetidae</taxon>
        <taxon>Mycosphaerellales</taxon>
        <taxon>Mycosphaerellaceae</taxon>
        <taxon>Dothistroma</taxon>
    </lineage>
</organism>
<gene>
    <name evidence="1" type="ORF">DOTSEDRAFT_28075</name>
</gene>
<sequence length="371" mass="43248">MSRQRSGVHMSKDQSIDSRPSLWPVRAHCPISFPLVSEIESTTERFVGIESRCTDANLNRCNRQAQSPLFSIPAELRSLIYDYTSMPDTDPSTMKEGPGCIDMLGCGSVWAANLSWLQTCRLLWLEANAIVFKYTEPVFYRLYTRPDLYHFVRNLTPLNTEHLQRIHVGQEVFSLDLDDTILKYLEETKLQSWPPEVTITLTAYPCFASTEDVGDWMMQILTHQKLILTSKLQIIVHVNEAQVTDIRCMMEALRRERRIGDWEPRPDNGDHAASWSREWGDIRPRHRHGTNRVDMTYRTCKIDFGRAQGTEIARFSRFEPDMEADCWHVTPWRVLFPRRHSSEPESSTQARGTRLYFEKWQEQSSLLKFLD</sequence>
<protein>
    <recommendedName>
        <fullName evidence="3">F-box domain-containing protein</fullName>
    </recommendedName>
</protein>
<proteinExistence type="predicted"/>
<dbReference type="OrthoDB" id="62952at2759"/>
<dbReference type="HOGENOM" id="CLU_592127_0_0_1"/>
<dbReference type="AlphaFoldDB" id="N1PDJ3"/>
<reference evidence="2" key="1">
    <citation type="journal article" date="2012" name="PLoS Genet.">
        <title>The genomes of the fungal plant pathogens Cladosporium fulvum and Dothistroma septosporum reveal adaptation to different hosts and lifestyles but also signatures of common ancestry.</title>
        <authorList>
            <person name="de Wit P.J.G.M."/>
            <person name="van der Burgt A."/>
            <person name="Oekmen B."/>
            <person name="Stergiopoulos I."/>
            <person name="Abd-Elsalam K.A."/>
            <person name="Aerts A.L."/>
            <person name="Bahkali A.H."/>
            <person name="Beenen H.G."/>
            <person name="Chettri P."/>
            <person name="Cox M.P."/>
            <person name="Datema E."/>
            <person name="de Vries R.P."/>
            <person name="Dhillon B."/>
            <person name="Ganley A.R."/>
            <person name="Griffiths S.A."/>
            <person name="Guo Y."/>
            <person name="Hamelin R.C."/>
            <person name="Henrissat B."/>
            <person name="Kabir M.S."/>
            <person name="Jashni M.K."/>
            <person name="Kema G."/>
            <person name="Klaubauf S."/>
            <person name="Lapidus A."/>
            <person name="Levasseur A."/>
            <person name="Lindquist E."/>
            <person name="Mehrabi R."/>
            <person name="Ohm R.A."/>
            <person name="Owen T.J."/>
            <person name="Salamov A."/>
            <person name="Schwelm A."/>
            <person name="Schijlen E."/>
            <person name="Sun H."/>
            <person name="van den Burg H.A."/>
            <person name="van Ham R.C.H.J."/>
            <person name="Zhang S."/>
            <person name="Goodwin S.B."/>
            <person name="Grigoriev I.V."/>
            <person name="Collemare J."/>
            <person name="Bradshaw R.E."/>
        </authorList>
    </citation>
    <scope>NUCLEOTIDE SEQUENCE [LARGE SCALE GENOMIC DNA]</scope>
    <source>
        <strain evidence="2">NZE10 / CBS 128990</strain>
    </source>
</reference>
<dbReference type="OMA" id="ERRIGDW"/>
<evidence type="ECO:0000313" key="1">
    <source>
        <dbReference type="EMBL" id="EME40169.1"/>
    </source>
</evidence>
<evidence type="ECO:0008006" key="3">
    <source>
        <dbReference type="Google" id="ProtNLM"/>
    </source>
</evidence>